<keyword evidence="2" id="KW-1185">Reference proteome</keyword>
<proteinExistence type="predicted"/>
<accession>A0A931GGW1</accession>
<evidence type="ECO:0000313" key="1">
    <source>
        <dbReference type="EMBL" id="MBG6086765.1"/>
    </source>
</evidence>
<comment type="caution">
    <text evidence="1">The sequence shown here is derived from an EMBL/GenBank/DDBJ whole genome shotgun (WGS) entry which is preliminary data.</text>
</comment>
<protein>
    <recommendedName>
        <fullName evidence="3">WD40 repeat protein</fullName>
    </recommendedName>
</protein>
<gene>
    <name evidence="1" type="ORF">IW256_000878</name>
</gene>
<name>A0A931GGW1_9ACTN</name>
<dbReference type="AlphaFoldDB" id="A0A931GGW1"/>
<sequence length="377" mass="39144">MAAEEEPETGRRRPRPTSPAGLAAVVLLLTATWLTAGGDAPGPGAGRRDAPYRKARFLITTGVPQNGERTNGNPPWLQVRAVTGTPQDRPVHAVPPPSPSAGTVREIIEGPGGTFVAVAARARPCTSRIYRFRLTGDGHATGIEPVPGGTVAALAGGVAISPDGRRVAFTTAPCAGRQPGTSRGVLPATRPSTATLTVLDTASGHRRTWTSGVNSTIGEILWARDGRTLGYALGEVVRRAPAPPSYDGLPAPGPGVRGTTVHALDVRTAGTRLPAGRVLYRHQDGAGILLSATMGPDGRTGFGMMRKDEPASDVLFTFAEGRPIRVTRTIPHRPGMGIGVARGEPRYACLGGLDAFGRVVEGTLSSGRETCGSAYAR</sequence>
<dbReference type="Proteomes" id="UP000614047">
    <property type="component" value="Unassembled WGS sequence"/>
</dbReference>
<dbReference type="SUPFAM" id="SSF82171">
    <property type="entry name" value="DPP6 N-terminal domain-like"/>
    <property type="match status" value="1"/>
</dbReference>
<dbReference type="Gene3D" id="2.120.10.30">
    <property type="entry name" value="TolB, C-terminal domain"/>
    <property type="match status" value="1"/>
</dbReference>
<evidence type="ECO:0000313" key="2">
    <source>
        <dbReference type="Proteomes" id="UP000614047"/>
    </source>
</evidence>
<dbReference type="InterPro" id="IPR011042">
    <property type="entry name" value="6-blade_b-propeller_TolB-like"/>
</dbReference>
<dbReference type="RefSeq" id="WP_197009713.1">
    <property type="nucleotide sequence ID" value="NZ_BAABES010000007.1"/>
</dbReference>
<reference evidence="1" key="1">
    <citation type="submission" date="2020-11" db="EMBL/GenBank/DDBJ databases">
        <title>Sequencing the genomes of 1000 actinobacteria strains.</title>
        <authorList>
            <person name="Klenk H.-P."/>
        </authorList>
    </citation>
    <scope>NUCLEOTIDE SEQUENCE</scope>
    <source>
        <strain evidence="1">DSM 43175</strain>
    </source>
</reference>
<organism evidence="1 2">
    <name type="scientific">Actinomadura viridis</name>
    <dbReference type="NCBI Taxonomy" id="58110"/>
    <lineage>
        <taxon>Bacteria</taxon>
        <taxon>Bacillati</taxon>
        <taxon>Actinomycetota</taxon>
        <taxon>Actinomycetes</taxon>
        <taxon>Streptosporangiales</taxon>
        <taxon>Thermomonosporaceae</taxon>
        <taxon>Actinomadura</taxon>
    </lineage>
</organism>
<evidence type="ECO:0008006" key="3">
    <source>
        <dbReference type="Google" id="ProtNLM"/>
    </source>
</evidence>
<dbReference type="EMBL" id="JADOUA010000001">
    <property type="protein sequence ID" value="MBG6086765.1"/>
    <property type="molecule type" value="Genomic_DNA"/>
</dbReference>